<dbReference type="GO" id="GO:0006508">
    <property type="term" value="P:proteolysis"/>
    <property type="evidence" value="ECO:0007669"/>
    <property type="project" value="InterPro"/>
</dbReference>
<dbReference type="Proteomes" id="UP000033918">
    <property type="component" value="Unassembled WGS sequence"/>
</dbReference>
<evidence type="ECO:0000256" key="1">
    <source>
        <dbReference type="ARBA" id="ARBA00007164"/>
    </source>
</evidence>
<feature type="binding site" evidence="8">
    <location>
        <position position="259"/>
    </location>
    <ligand>
        <name>substrate</name>
    </ligand>
</feature>
<keyword evidence="2" id="KW-0732">Signal</keyword>
<dbReference type="GO" id="GO:0009002">
    <property type="term" value="F:serine-type D-Ala-D-Ala carboxypeptidase activity"/>
    <property type="evidence" value="ECO:0007669"/>
    <property type="project" value="InterPro"/>
</dbReference>
<evidence type="ECO:0000256" key="2">
    <source>
        <dbReference type="ARBA" id="ARBA00022729"/>
    </source>
</evidence>
<reference evidence="11 12" key="1">
    <citation type="journal article" date="2015" name="Nature">
        <title>rRNA introns, odd ribosomes, and small enigmatic genomes across a large radiation of phyla.</title>
        <authorList>
            <person name="Brown C.T."/>
            <person name="Hug L.A."/>
            <person name="Thomas B.C."/>
            <person name="Sharon I."/>
            <person name="Castelle C.J."/>
            <person name="Singh A."/>
            <person name="Wilkins M.J."/>
            <person name="Williams K.H."/>
            <person name="Banfield J.F."/>
        </authorList>
    </citation>
    <scope>NUCLEOTIDE SEQUENCE [LARGE SCALE GENOMIC DNA]</scope>
</reference>
<dbReference type="InterPro" id="IPR012338">
    <property type="entry name" value="Beta-lactam/transpept-like"/>
</dbReference>
<evidence type="ECO:0000256" key="7">
    <source>
        <dbReference type="PIRSR" id="PIRSR618044-1"/>
    </source>
</evidence>
<dbReference type="PRINTS" id="PR00725">
    <property type="entry name" value="DADACBPTASE1"/>
</dbReference>
<evidence type="ECO:0000259" key="10">
    <source>
        <dbReference type="Pfam" id="PF00768"/>
    </source>
</evidence>
<comment type="similarity">
    <text evidence="1 9">Belongs to the peptidase S11 family.</text>
</comment>
<evidence type="ECO:0000256" key="4">
    <source>
        <dbReference type="ARBA" id="ARBA00022960"/>
    </source>
</evidence>
<dbReference type="GO" id="GO:0071555">
    <property type="term" value="P:cell wall organization"/>
    <property type="evidence" value="ECO:0007669"/>
    <property type="project" value="UniProtKB-KW"/>
</dbReference>
<evidence type="ECO:0000313" key="12">
    <source>
        <dbReference type="Proteomes" id="UP000033918"/>
    </source>
</evidence>
<evidence type="ECO:0000256" key="8">
    <source>
        <dbReference type="PIRSR" id="PIRSR618044-2"/>
    </source>
</evidence>
<keyword evidence="3" id="KW-0378">Hydrolase</keyword>
<evidence type="ECO:0000256" key="5">
    <source>
        <dbReference type="ARBA" id="ARBA00022984"/>
    </source>
</evidence>
<feature type="domain" description="Peptidase S11 D-alanyl-D-alanine carboxypeptidase A N-terminal" evidence="10">
    <location>
        <begin position="68"/>
        <end position="291"/>
    </location>
</feature>
<proteinExistence type="inferred from homology"/>
<evidence type="ECO:0000256" key="3">
    <source>
        <dbReference type="ARBA" id="ARBA00022801"/>
    </source>
</evidence>
<dbReference type="PANTHER" id="PTHR21581">
    <property type="entry name" value="D-ALANYL-D-ALANINE CARBOXYPEPTIDASE"/>
    <property type="match status" value="1"/>
</dbReference>
<keyword evidence="5" id="KW-0573">Peptidoglycan synthesis</keyword>
<keyword evidence="4" id="KW-0133">Cell shape</keyword>
<organism evidence="11 12">
    <name type="scientific">Candidatus Wolfebacteria bacterium GW2011_GWB1_41_12</name>
    <dbReference type="NCBI Taxonomy" id="1619006"/>
    <lineage>
        <taxon>Bacteria</taxon>
        <taxon>Candidatus Wolfeibacteriota</taxon>
    </lineage>
</organism>
<dbReference type="GO" id="GO:0008360">
    <property type="term" value="P:regulation of cell shape"/>
    <property type="evidence" value="ECO:0007669"/>
    <property type="project" value="UniProtKB-KW"/>
</dbReference>
<dbReference type="AlphaFoldDB" id="A0A0G0UMD0"/>
<evidence type="ECO:0000256" key="9">
    <source>
        <dbReference type="RuleBase" id="RU004016"/>
    </source>
</evidence>
<dbReference type="SUPFAM" id="SSF56601">
    <property type="entry name" value="beta-lactamase/transpeptidase-like"/>
    <property type="match status" value="1"/>
</dbReference>
<comment type="caution">
    <text evidence="11">The sequence shown here is derived from an EMBL/GenBank/DDBJ whole genome shotgun (WGS) entry which is preliminary data.</text>
</comment>
<accession>A0A0G0UMD0</accession>
<protein>
    <recommendedName>
        <fullName evidence="10">Peptidase S11 D-alanyl-D-alanine carboxypeptidase A N-terminal domain-containing protein</fullName>
    </recommendedName>
</protein>
<name>A0A0G0UMD0_9BACT</name>
<sequence length="311" mass="34372">MAIRPYLSIIILAVIALGLTTFVFASFQTEQPDGITRNPFFNSTQAYVLPLAEPSYFPILDSNSDISGIGAKSAAVYDIRSGRFLYEKNSRQRLPVASLTKIITAVVVLEKFNTRDTVAVSAAAVRVDGEKQDLYEGELLKIEDLLKMMLVDSSNDAAYALKDYASQKGINLVEAMNQKISTLGLNDTNFLDPAGLNDEGYSSAQDMVRISRYAMKHDMIWEFLRQKESSVQSLDGKIMHALKNTNILLGNLPNIIGGKTGNTDNALGCLVLLVSIPEKNDTLISVVLGSKDRFGETEKLINWVKSSYRWE</sequence>
<dbReference type="InterPro" id="IPR001967">
    <property type="entry name" value="Peptidase_S11_N"/>
</dbReference>
<dbReference type="GO" id="GO:0009252">
    <property type="term" value="P:peptidoglycan biosynthetic process"/>
    <property type="evidence" value="ECO:0007669"/>
    <property type="project" value="UniProtKB-KW"/>
</dbReference>
<feature type="active site" description="Proton acceptor" evidence="7">
    <location>
        <position position="101"/>
    </location>
</feature>
<gene>
    <name evidence="11" type="ORF">UU38_C0004G0033</name>
</gene>
<feature type="active site" description="Acyl-ester intermediate" evidence="7">
    <location>
        <position position="98"/>
    </location>
</feature>
<evidence type="ECO:0000313" key="11">
    <source>
        <dbReference type="EMBL" id="KKR88671.1"/>
    </source>
</evidence>
<dbReference type="Gene3D" id="3.40.710.10">
    <property type="entry name" value="DD-peptidase/beta-lactamase superfamily"/>
    <property type="match status" value="1"/>
</dbReference>
<keyword evidence="6" id="KW-0961">Cell wall biogenesis/degradation</keyword>
<dbReference type="PANTHER" id="PTHR21581:SF6">
    <property type="entry name" value="TRAFFICKING PROTEIN PARTICLE COMPLEX SUBUNIT 12"/>
    <property type="match status" value="1"/>
</dbReference>
<evidence type="ECO:0000256" key="6">
    <source>
        <dbReference type="ARBA" id="ARBA00023316"/>
    </source>
</evidence>
<dbReference type="EMBL" id="LCAK01000004">
    <property type="protein sequence ID" value="KKR88671.1"/>
    <property type="molecule type" value="Genomic_DNA"/>
</dbReference>
<dbReference type="Pfam" id="PF00768">
    <property type="entry name" value="Peptidase_S11"/>
    <property type="match status" value="1"/>
</dbReference>
<dbReference type="InterPro" id="IPR018044">
    <property type="entry name" value="Peptidase_S11"/>
</dbReference>
<feature type="active site" evidence="7">
    <location>
        <position position="153"/>
    </location>
</feature>